<feature type="transmembrane region" description="Helical" evidence="3">
    <location>
        <begin position="105"/>
        <end position="126"/>
    </location>
</feature>
<keyword evidence="3" id="KW-0812">Transmembrane</keyword>
<feature type="transmembrane region" description="Helical" evidence="3">
    <location>
        <begin position="170"/>
        <end position="192"/>
    </location>
</feature>
<accession>A0AAW7MH76</accession>
<comment type="caution">
    <text evidence="5">The sequence shown here is derived from an EMBL/GenBank/DDBJ whole genome shotgun (WGS) entry which is preliminary data.</text>
</comment>
<dbReference type="PRINTS" id="PR00864">
    <property type="entry name" value="PREPILNPTASE"/>
</dbReference>
<dbReference type="PANTHER" id="PTHR30487">
    <property type="entry name" value="TYPE 4 PREPILIN-LIKE PROTEINS LEADER PEPTIDE-PROCESSING ENZYME"/>
    <property type="match status" value="1"/>
</dbReference>
<gene>
    <name evidence="5" type="ORF">DBA34_01860</name>
    <name evidence="6" type="ORF">DBB29_00775</name>
</gene>
<sequence>MALSTRSGGSMNVVAAVFSGLSGLIAGACLFPAATMTTKVLACENVYIRPNRRGACLRVVITVGFSAVCVALTAGRPNGAAEVVGATLAWVLFLLALVDHETFMLPDFITIPLILAGILANSLGWQTTTYDAIGGALLGFATLWAVNTVRRIRKGEDGMGQGDFKLAAGIGAWFGMASVPQMFLIAAAVGLLVSVARGLRSDDLLPFGPFLSAAGLLFLLVGPDPHAWLTGVL</sequence>
<dbReference type="Proteomes" id="UP001172788">
    <property type="component" value="Unassembled WGS sequence"/>
</dbReference>
<feature type="transmembrane region" description="Helical" evidence="3">
    <location>
        <begin position="132"/>
        <end position="149"/>
    </location>
</feature>
<dbReference type="InterPro" id="IPR000045">
    <property type="entry name" value="Prepilin_IV_endopep_pep"/>
</dbReference>
<dbReference type="Gene3D" id="1.20.120.1220">
    <property type="match status" value="1"/>
</dbReference>
<feature type="domain" description="Prepilin type IV endopeptidase peptidase" evidence="4">
    <location>
        <begin position="87"/>
        <end position="194"/>
    </location>
</feature>
<reference evidence="5" key="1">
    <citation type="submission" date="2018-04" db="EMBL/GenBank/DDBJ databases">
        <authorList>
            <person name="Jy Z."/>
        </authorList>
    </citation>
    <scope>NUCLEOTIDE SEQUENCE</scope>
    <source>
        <strain evidence="6">AS13</strain>
        <strain evidence="5">LA18</strain>
    </source>
</reference>
<keyword evidence="3" id="KW-0472">Membrane</keyword>
<evidence type="ECO:0000313" key="8">
    <source>
        <dbReference type="Proteomes" id="UP001172791"/>
    </source>
</evidence>
<protein>
    <recommendedName>
        <fullName evidence="4">Prepilin type IV endopeptidase peptidase domain-containing protein</fullName>
    </recommendedName>
</protein>
<dbReference type="InterPro" id="IPR014032">
    <property type="entry name" value="Peptidase_A24A_bac"/>
</dbReference>
<evidence type="ECO:0000313" key="5">
    <source>
        <dbReference type="EMBL" id="MDN4572016.1"/>
    </source>
</evidence>
<evidence type="ECO:0000256" key="3">
    <source>
        <dbReference type="SAM" id="Phobius"/>
    </source>
</evidence>
<evidence type="ECO:0000256" key="1">
    <source>
        <dbReference type="ARBA" id="ARBA00005801"/>
    </source>
</evidence>
<evidence type="ECO:0000313" key="7">
    <source>
        <dbReference type="Proteomes" id="UP001172788"/>
    </source>
</evidence>
<dbReference type="AlphaFoldDB" id="A0AAW7MH76"/>
<keyword evidence="3" id="KW-1133">Transmembrane helix</keyword>
<dbReference type="Pfam" id="PF01478">
    <property type="entry name" value="Peptidase_A24"/>
    <property type="match status" value="1"/>
</dbReference>
<feature type="transmembrane region" description="Helical" evidence="3">
    <location>
        <begin position="12"/>
        <end position="34"/>
    </location>
</feature>
<keyword evidence="7" id="KW-1185">Reference proteome</keyword>
<feature type="transmembrane region" description="Helical" evidence="3">
    <location>
        <begin position="80"/>
        <end position="98"/>
    </location>
</feature>
<comment type="similarity">
    <text evidence="1 2">Belongs to the peptidase A24 family.</text>
</comment>
<evidence type="ECO:0000256" key="2">
    <source>
        <dbReference type="RuleBase" id="RU003793"/>
    </source>
</evidence>
<dbReference type="EMBL" id="QAID01000021">
    <property type="protein sequence ID" value="MDN4576667.1"/>
    <property type="molecule type" value="Genomic_DNA"/>
</dbReference>
<evidence type="ECO:0000259" key="4">
    <source>
        <dbReference type="Pfam" id="PF01478"/>
    </source>
</evidence>
<dbReference type="GO" id="GO:0006465">
    <property type="term" value="P:signal peptide processing"/>
    <property type="evidence" value="ECO:0007669"/>
    <property type="project" value="TreeGrafter"/>
</dbReference>
<dbReference type="PROSITE" id="PS51257">
    <property type="entry name" value="PROKAR_LIPOPROTEIN"/>
    <property type="match status" value="1"/>
</dbReference>
<evidence type="ECO:0000313" key="6">
    <source>
        <dbReference type="EMBL" id="MDN4576667.1"/>
    </source>
</evidence>
<dbReference type="PANTHER" id="PTHR30487:SF0">
    <property type="entry name" value="PREPILIN LEADER PEPTIDASE_N-METHYLTRANSFERASE-RELATED"/>
    <property type="match status" value="1"/>
</dbReference>
<feature type="transmembrane region" description="Helical" evidence="3">
    <location>
        <begin position="204"/>
        <end position="221"/>
    </location>
</feature>
<dbReference type="GO" id="GO:0004190">
    <property type="term" value="F:aspartic-type endopeptidase activity"/>
    <property type="evidence" value="ECO:0007669"/>
    <property type="project" value="InterPro"/>
</dbReference>
<dbReference type="Proteomes" id="UP001172791">
    <property type="component" value="Unassembled WGS sequence"/>
</dbReference>
<organism evidence="5 8">
    <name type="scientific">Pandoraea cepalis</name>
    <dbReference type="NCBI Taxonomy" id="2508294"/>
    <lineage>
        <taxon>Bacteria</taxon>
        <taxon>Pseudomonadati</taxon>
        <taxon>Pseudomonadota</taxon>
        <taxon>Betaproteobacteria</taxon>
        <taxon>Burkholderiales</taxon>
        <taxon>Burkholderiaceae</taxon>
        <taxon>Pandoraea</taxon>
    </lineage>
</organism>
<dbReference type="EMBL" id="QAIC01000024">
    <property type="protein sequence ID" value="MDN4572016.1"/>
    <property type="molecule type" value="Genomic_DNA"/>
</dbReference>
<dbReference type="GO" id="GO:0005886">
    <property type="term" value="C:plasma membrane"/>
    <property type="evidence" value="ECO:0007669"/>
    <property type="project" value="TreeGrafter"/>
</dbReference>
<dbReference type="InterPro" id="IPR050882">
    <property type="entry name" value="Prepilin_peptidase/N-MTase"/>
</dbReference>
<proteinExistence type="inferred from homology"/>
<feature type="transmembrane region" description="Helical" evidence="3">
    <location>
        <begin position="55"/>
        <end position="74"/>
    </location>
</feature>
<name>A0AAW7MH76_9BURK</name>